<keyword evidence="2" id="KW-1185">Reference proteome</keyword>
<comment type="caution">
    <text evidence="1">The sequence shown here is derived from an EMBL/GenBank/DDBJ whole genome shotgun (WGS) entry which is preliminary data.</text>
</comment>
<dbReference type="Proteomes" id="UP000182235">
    <property type="component" value="Unassembled WGS sequence"/>
</dbReference>
<dbReference type="Gene3D" id="3.30.710.10">
    <property type="entry name" value="Potassium Channel Kv1.1, Chain A"/>
    <property type="match status" value="1"/>
</dbReference>
<proteinExistence type="predicted"/>
<evidence type="ECO:0000313" key="1">
    <source>
        <dbReference type="EMBL" id="OJD12015.1"/>
    </source>
</evidence>
<protein>
    <recommendedName>
        <fullName evidence="3">BTB domain-containing protein</fullName>
    </recommendedName>
</protein>
<dbReference type="PANTHER" id="PTHR47843">
    <property type="entry name" value="BTB DOMAIN-CONTAINING PROTEIN-RELATED"/>
    <property type="match status" value="1"/>
</dbReference>
<dbReference type="OrthoDB" id="4173637at2759"/>
<dbReference type="VEuPathDB" id="FungiDB:AJ78_07332"/>
<evidence type="ECO:0008006" key="3">
    <source>
        <dbReference type="Google" id="ProtNLM"/>
    </source>
</evidence>
<organism evidence="1 2">
    <name type="scientific">Emergomyces pasteurianus Ep9510</name>
    <dbReference type="NCBI Taxonomy" id="1447872"/>
    <lineage>
        <taxon>Eukaryota</taxon>
        <taxon>Fungi</taxon>
        <taxon>Dikarya</taxon>
        <taxon>Ascomycota</taxon>
        <taxon>Pezizomycotina</taxon>
        <taxon>Eurotiomycetes</taxon>
        <taxon>Eurotiomycetidae</taxon>
        <taxon>Onygenales</taxon>
        <taxon>Ajellomycetaceae</taxon>
        <taxon>Emergomyces</taxon>
    </lineage>
</organism>
<dbReference type="InterPro" id="IPR011333">
    <property type="entry name" value="SKP1/BTB/POZ_sf"/>
</dbReference>
<gene>
    <name evidence="1" type="ORF">AJ78_07332</name>
</gene>
<dbReference type="EMBL" id="LGRN01000459">
    <property type="protein sequence ID" value="OJD12015.1"/>
    <property type="molecule type" value="Genomic_DNA"/>
</dbReference>
<sequence>MADYKSHSIIRSPHFKFLVGKDRSCLTIHAGVVENISEPLNALINNGRMVESNSGVAVLENVDENTFIGFCEYVYTGTYITPDMAGDSDQGCSAFSHAVPDLGDLDLKNEESVSISGKNFPADGWGFAMGTKGRKKKGKERTRWPEEPEDDPEFLGTIDNVCPYERLWKTFRALGFMGQSASISTNPDLIFHAKLYVFATTYLIDSLRKQCLKSLHRDLCSFSLNRETTPQILNLLTFTYENTGRNEPYEGSLLRNLVIHYVACKARTLANDEKLRLLLDRNGEMGSDLFDKLVKNERS</sequence>
<accession>A0A1J9Q731</accession>
<dbReference type="AlphaFoldDB" id="A0A1J9Q731"/>
<reference evidence="1 2" key="1">
    <citation type="submission" date="2015-07" db="EMBL/GenBank/DDBJ databases">
        <title>Emmonsia species relationships and genome sequence.</title>
        <authorList>
            <consortium name="The Broad Institute Genomics Platform"/>
            <person name="Cuomo C.A."/>
            <person name="Munoz J.F."/>
            <person name="Imamovic A."/>
            <person name="Priest M.E."/>
            <person name="Young S."/>
            <person name="Clay O.K."/>
            <person name="McEwen J.G."/>
        </authorList>
    </citation>
    <scope>NUCLEOTIDE SEQUENCE [LARGE SCALE GENOMIC DNA]</scope>
    <source>
        <strain evidence="1 2">UAMH 9510</strain>
    </source>
</reference>
<evidence type="ECO:0000313" key="2">
    <source>
        <dbReference type="Proteomes" id="UP000182235"/>
    </source>
</evidence>
<dbReference type="STRING" id="1447872.A0A1J9Q731"/>
<name>A0A1J9Q731_9EURO</name>